<dbReference type="EMBL" id="QMQV01000111">
    <property type="protein sequence ID" value="RLE47695.1"/>
    <property type="molecule type" value="Genomic_DNA"/>
</dbReference>
<proteinExistence type="predicted"/>
<comment type="caution">
    <text evidence="1">The sequence shown here is derived from an EMBL/GenBank/DDBJ whole genome shotgun (WGS) entry which is preliminary data.</text>
</comment>
<gene>
    <name evidence="1" type="ORF">DRJ31_08465</name>
</gene>
<dbReference type="AlphaFoldDB" id="A0A497ELI5"/>
<organism evidence="1 2">
    <name type="scientific">Thermoproteota archaeon</name>
    <dbReference type="NCBI Taxonomy" id="2056631"/>
    <lineage>
        <taxon>Archaea</taxon>
        <taxon>Thermoproteota</taxon>
    </lineage>
</organism>
<reference evidence="1 2" key="1">
    <citation type="submission" date="2018-06" db="EMBL/GenBank/DDBJ databases">
        <title>Extensive metabolic versatility and redundancy in microbially diverse, dynamic hydrothermal sediments.</title>
        <authorList>
            <person name="Dombrowski N."/>
            <person name="Teske A."/>
            <person name="Baker B.J."/>
        </authorList>
    </citation>
    <scope>NUCLEOTIDE SEQUENCE [LARGE SCALE GENOMIC DNA]</scope>
    <source>
        <strain evidence="1">B66_G16</strain>
    </source>
</reference>
<evidence type="ECO:0000313" key="1">
    <source>
        <dbReference type="EMBL" id="RLE47695.1"/>
    </source>
</evidence>
<sequence>MRIKERLRELLKTERKGENIVKCDILRVLLIFNGVLWFSELLQDLRGFYSTLGIKGELKRKSILDEIQELEDMGLVKTDERYKAVMTCDRGVKDIMIYLVEIDEALNAFRGDEKILNYVKKRSEILRKYFEPKR</sequence>
<evidence type="ECO:0000313" key="2">
    <source>
        <dbReference type="Proteomes" id="UP000278475"/>
    </source>
</evidence>
<accession>A0A497ELI5</accession>
<protein>
    <submittedName>
        <fullName evidence="1">Uncharacterized protein</fullName>
    </submittedName>
</protein>
<name>A0A497ELI5_9CREN</name>
<dbReference type="Proteomes" id="UP000278475">
    <property type="component" value="Unassembled WGS sequence"/>
</dbReference>